<dbReference type="RefSeq" id="WP_289401624.1">
    <property type="nucleotide sequence ID" value="NZ_JAQIBC010000002.1"/>
</dbReference>
<evidence type="ECO:0000313" key="4">
    <source>
        <dbReference type="Proteomes" id="UP001169066"/>
    </source>
</evidence>
<feature type="transmembrane region" description="Helical" evidence="1">
    <location>
        <begin position="51"/>
        <end position="72"/>
    </location>
</feature>
<dbReference type="SUPFAM" id="SSF103473">
    <property type="entry name" value="MFS general substrate transporter"/>
    <property type="match status" value="1"/>
</dbReference>
<feature type="transmembrane region" description="Helical" evidence="1">
    <location>
        <begin position="200"/>
        <end position="221"/>
    </location>
</feature>
<feature type="transmembrane region" description="Helical" evidence="1">
    <location>
        <begin position="6"/>
        <end position="30"/>
    </location>
</feature>
<evidence type="ECO:0000256" key="1">
    <source>
        <dbReference type="SAM" id="Phobius"/>
    </source>
</evidence>
<reference evidence="3" key="1">
    <citation type="submission" date="2023-01" db="EMBL/GenBank/DDBJ databases">
        <title>Sulfurovum sp. XTW-4 genome assembly.</title>
        <authorList>
            <person name="Wang J."/>
        </authorList>
    </citation>
    <scope>NUCLEOTIDE SEQUENCE</scope>
    <source>
        <strain evidence="3">XTW-4</strain>
    </source>
</reference>
<feature type="transmembrane region" description="Helical" evidence="1">
    <location>
        <begin position="165"/>
        <end position="188"/>
    </location>
</feature>
<protein>
    <submittedName>
        <fullName evidence="3">Sulfite exporter TauE/SafE family protein</fullName>
    </submittedName>
</protein>
<proteinExistence type="predicted"/>
<keyword evidence="1" id="KW-0472">Membrane</keyword>
<dbReference type="PANTHER" id="PTHR42208">
    <property type="entry name" value="HEAVY METAL TRANSPORTER-RELATED"/>
    <property type="match status" value="1"/>
</dbReference>
<name>A0ABT7QS80_9BACT</name>
<comment type="caution">
    <text evidence="3">The sequence shown here is derived from an EMBL/GenBank/DDBJ whole genome shotgun (WGS) entry which is preliminary data.</text>
</comment>
<evidence type="ECO:0000259" key="2">
    <source>
        <dbReference type="Pfam" id="PF13386"/>
    </source>
</evidence>
<dbReference type="EMBL" id="JAQIBC010000002">
    <property type="protein sequence ID" value="MDM5263647.1"/>
    <property type="molecule type" value="Genomic_DNA"/>
</dbReference>
<dbReference type="PANTHER" id="PTHR42208:SF1">
    <property type="entry name" value="HEAVY METAL TRANSPORTER"/>
    <property type="match status" value="1"/>
</dbReference>
<gene>
    <name evidence="3" type="ORF">PF327_05490</name>
</gene>
<dbReference type="InterPro" id="IPR039447">
    <property type="entry name" value="UreH-like_TM_dom"/>
</dbReference>
<feature type="transmembrane region" description="Helical" evidence="1">
    <location>
        <begin position="134"/>
        <end position="159"/>
    </location>
</feature>
<organism evidence="3 4">
    <name type="scientific">Sulfurovum xiamenensis</name>
    <dbReference type="NCBI Taxonomy" id="3019066"/>
    <lineage>
        <taxon>Bacteria</taxon>
        <taxon>Pseudomonadati</taxon>
        <taxon>Campylobacterota</taxon>
        <taxon>Epsilonproteobacteria</taxon>
        <taxon>Campylobacterales</taxon>
        <taxon>Sulfurovaceae</taxon>
        <taxon>Sulfurovum</taxon>
    </lineage>
</organism>
<sequence>MGNIDLIIILTTAFLGSVGHCIGMCGGIVVAYSSTKIDQKTSYLQQTSAHLAYNFGRVTTYAILGAIFGYVGQVVAFTPTTKGILFLITGILMILAGLSLIGNLKFLNSAEWSVSKYAWFQNSFRKLMSDKSYLSFYLLGLLNGMIPCGLVYSFAIFAASTADPVSGALVMATFGLATIPALFFLGFLTKILQKGSLRGTMMKLAALLVILYGGITLYKGYNFIAHPQMMKERMKKMHEGSTDGTLTGQFNGMKCAPGKCG</sequence>
<dbReference type="Pfam" id="PF13386">
    <property type="entry name" value="DsbD_2"/>
    <property type="match status" value="1"/>
</dbReference>
<evidence type="ECO:0000313" key="3">
    <source>
        <dbReference type="EMBL" id="MDM5263647.1"/>
    </source>
</evidence>
<keyword evidence="1" id="KW-0812">Transmembrane</keyword>
<feature type="transmembrane region" description="Helical" evidence="1">
    <location>
        <begin position="84"/>
        <end position="107"/>
    </location>
</feature>
<dbReference type="Proteomes" id="UP001169066">
    <property type="component" value="Unassembled WGS sequence"/>
</dbReference>
<feature type="domain" description="Urease accessory protein UreH-like transmembrane" evidence="2">
    <location>
        <begin position="9"/>
        <end position="214"/>
    </location>
</feature>
<dbReference type="InterPro" id="IPR036259">
    <property type="entry name" value="MFS_trans_sf"/>
</dbReference>
<accession>A0ABT7QS80</accession>
<keyword evidence="4" id="KW-1185">Reference proteome</keyword>
<keyword evidence="1" id="KW-1133">Transmembrane helix</keyword>